<dbReference type="Gene3D" id="3.30.1540.10">
    <property type="entry name" value="formyl-coa transferase, domain 3"/>
    <property type="match status" value="1"/>
</dbReference>
<dbReference type="GO" id="GO:0016740">
    <property type="term" value="F:transferase activity"/>
    <property type="evidence" value="ECO:0007669"/>
    <property type="project" value="UniProtKB-KW"/>
</dbReference>
<accession>A0ABW6A1I9</accession>
<dbReference type="InterPro" id="IPR023606">
    <property type="entry name" value="CoA-Trfase_III_dom_1_sf"/>
</dbReference>
<protein>
    <submittedName>
        <fullName evidence="2">CaiB/BaiF CoA transferase family protein</fullName>
    </submittedName>
</protein>
<dbReference type="InterPro" id="IPR044855">
    <property type="entry name" value="CoA-Trfase_III_dom3_sf"/>
</dbReference>
<dbReference type="InterPro" id="IPR050483">
    <property type="entry name" value="CoA-transferase_III_domain"/>
</dbReference>
<dbReference type="EMBL" id="JBHUOZ010000001">
    <property type="protein sequence ID" value="MFD2918325.1"/>
    <property type="molecule type" value="Genomic_DNA"/>
</dbReference>
<dbReference type="InterPro" id="IPR003673">
    <property type="entry name" value="CoA-Trfase_fam_III"/>
</dbReference>
<dbReference type="RefSeq" id="WP_386094256.1">
    <property type="nucleotide sequence ID" value="NZ_JBHUOZ010000001.1"/>
</dbReference>
<dbReference type="Proteomes" id="UP001597511">
    <property type="component" value="Unassembled WGS sequence"/>
</dbReference>
<evidence type="ECO:0000313" key="2">
    <source>
        <dbReference type="EMBL" id="MFD2918325.1"/>
    </source>
</evidence>
<gene>
    <name evidence="2" type="ORF">ACFS6H_01310</name>
</gene>
<dbReference type="PANTHER" id="PTHR48207:SF4">
    <property type="entry name" value="BLL6097 PROTEIN"/>
    <property type="match status" value="1"/>
</dbReference>
<proteinExistence type="predicted"/>
<comment type="caution">
    <text evidence="2">The sequence shown here is derived from an EMBL/GenBank/DDBJ whole genome shotgun (WGS) entry which is preliminary data.</text>
</comment>
<evidence type="ECO:0000256" key="1">
    <source>
        <dbReference type="ARBA" id="ARBA00022679"/>
    </source>
</evidence>
<dbReference type="Pfam" id="PF02515">
    <property type="entry name" value="CoA_transf_3"/>
    <property type="match status" value="1"/>
</dbReference>
<organism evidence="2 3">
    <name type="scientific">Terrimonas rubra</name>
    <dbReference type="NCBI Taxonomy" id="1035890"/>
    <lineage>
        <taxon>Bacteria</taxon>
        <taxon>Pseudomonadati</taxon>
        <taxon>Bacteroidota</taxon>
        <taxon>Chitinophagia</taxon>
        <taxon>Chitinophagales</taxon>
        <taxon>Chitinophagaceae</taxon>
        <taxon>Terrimonas</taxon>
    </lineage>
</organism>
<sequence>MSHLPLKGLVVLEFSQYLSGPAAGLRLADLGARVIKIERPGVGDAGRKLSIKNLWVDESSLLFHTINRNKESYAADLKNEADLQLLKKIITKADVLIHNFRPGVMEKIGLGYAAVQAINPRLIYAEINGYGKAGPWKHKPGQDLLIQSIAGLTHTTGNKEQSPVPFGIAIADILCGAQLTQGILAALIRRQKRNTGALIEVSLMESLLDFQFELLTTYYADRQQPVRSAVNNGHPLLSAPYGIYATKDGHLAIAMMDIQELAEAIHSDELAAYTSESAFTHRDEIKAIIAAHLLQQPTAYWQEQLHSRDMWAMEVLNWQQLTQHPAYKAVQMEQSIQAEGMSITTTRCPIRINGERLTSDKPAPKVGADNAAIYRDFISEM</sequence>
<keyword evidence="1 2" id="KW-0808">Transferase</keyword>
<reference evidence="3" key="1">
    <citation type="journal article" date="2019" name="Int. J. Syst. Evol. Microbiol.">
        <title>The Global Catalogue of Microorganisms (GCM) 10K type strain sequencing project: providing services to taxonomists for standard genome sequencing and annotation.</title>
        <authorList>
            <consortium name="The Broad Institute Genomics Platform"/>
            <consortium name="The Broad Institute Genome Sequencing Center for Infectious Disease"/>
            <person name="Wu L."/>
            <person name="Ma J."/>
        </authorList>
    </citation>
    <scope>NUCLEOTIDE SEQUENCE [LARGE SCALE GENOMIC DNA]</scope>
    <source>
        <strain evidence="3">KCTC 23299</strain>
    </source>
</reference>
<dbReference type="PANTHER" id="PTHR48207">
    <property type="entry name" value="SUCCINATE--HYDROXYMETHYLGLUTARATE COA-TRANSFERASE"/>
    <property type="match status" value="1"/>
</dbReference>
<dbReference type="Gene3D" id="3.40.50.10540">
    <property type="entry name" value="Crotonobetainyl-coa:carnitine coa-transferase, domain 1"/>
    <property type="match status" value="1"/>
</dbReference>
<evidence type="ECO:0000313" key="3">
    <source>
        <dbReference type="Proteomes" id="UP001597511"/>
    </source>
</evidence>
<dbReference type="SUPFAM" id="SSF89796">
    <property type="entry name" value="CoA-transferase family III (CaiB/BaiF)"/>
    <property type="match status" value="1"/>
</dbReference>
<keyword evidence="3" id="KW-1185">Reference proteome</keyword>
<name>A0ABW6A1I9_9BACT</name>